<dbReference type="AlphaFoldDB" id="A0A9W9YL47"/>
<dbReference type="OrthoDB" id="5978482at2759"/>
<feature type="coiled-coil region" evidence="1">
    <location>
        <begin position="295"/>
        <end position="322"/>
    </location>
</feature>
<proteinExistence type="predicted"/>
<dbReference type="GO" id="GO:0007169">
    <property type="term" value="P:cell surface receptor protein tyrosine kinase signaling pathway"/>
    <property type="evidence" value="ECO:0007669"/>
    <property type="project" value="TreeGrafter"/>
</dbReference>
<dbReference type="Pfam" id="PF07714">
    <property type="entry name" value="PK_Tyr_Ser-Thr"/>
    <property type="match status" value="2"/>
</dbReference>
<dbReference type="PRINTS" id="PR00109">
    <property type="entry name" value="TYRKINASE"/>
</dbReference>
<dbReference type="EC" id="2.7.10.2" evidence="4"/>
<evidence type="ECO:0000256" key="1">
    <source>
        <dbReference type="SAM" id="Coils"/>
    </source>
</evidence>
<keyword evidence="1" id="KW-0175">Coiled coil</keyword>
<protein>
    <submittedName>
        <fullName evidence="4">Ptk6 protein tyrosine kinase</fullName>
        <ecNumber evidence="4">2.7.10.2</ecNumber>
    </submittedName>
</protein>
<dbReference type="PANTHER" id="PTHR24416">
    <property type="entry name" value="TYROSINE-PROTEIN KINASE RECEPTOR"/>
    <property type="match status" value="1"/>
</dbReference>
<keyword evidence="4" id="KW-0418">Kinase</keyword>
<feature type="region of interest" description="Disordered" evidence="2">
    <location>
        <begin position="1"/>
        <end position="29"/>
    </location>
</feature>
<dbReference type="GO" id="GO:0005886">
    <property type="term" value="C:plasma membrane"/>
    <property type="evidence" value="ECO:0007669"/>
    <property type="project" value="TreeGrafter"/>
</dbReference>
<evidence type="ECO:0000259" key="3">
    <source>
        <dbReference type="PROSITE" id="PS50011"/>
    </source>
</evidence>
<organism evidence="4 5">
    <name type="scientific">Desmophyllum pertusum</name>
    <dbReference type="NCBI Taxonomy" id="174260"/>
    <lineage>
        <taxon>Eukaryota</taxon>
        <taxon>Metazoa</taxon>
        <taxon>Cnidaria</taxon>
        <taxon>Anthozoa</taxon>
        <taxon>Hexacorallia</taxon>
        <taxon>Scleractinia</taxon>
        <taxon>Caryophylliina</taxon>
        <taxon>Caryophylliidae</taxon>
        <taxon>Desmophyllum</taxon>
    </lineage>
</organism>
<comment type="caution">
    <text evidence="4">The sequence shown here is derived from an EMBL/GenBank/DDBJ whole genome shotgun (WGS) entry which is preliminary data.</text>
</comment>
<dbReference type="InterPro" id="IPR001245">
    <property type="entry name" value="Ser-Thr/Tyr_kinase_cat_dom"/>
</dbReference>
<dbReference type="GO" id="GO:0005524">
    <property type="term" value="F:ATP binding"/>
    <property type="evidence" value="ECO:0007669"/>
    <property type="project" value="InterPro"/>
</dbReference>
<gene>
    <name evidence="4" type="primary">PTK6</name>
    <name evidence="4" type="ORF">OS493_026489</name>
</gene>
<dbReference type="InterPro" id="IPR011009">
    <property type="entry name" value="Kinase-like_dom_sf"/>
</dbReference>
<feature type="compositionally biased region" description="Polar residues" evidence="2">
    <location>
        <begin position="1"/>
        <end position="23"/>
    </location>
</feature>
<dbReference type="PANTHER" id="PTHR24416:SF611">
    <property type="entry name" value="TYROSINE-PROTEIN KINASE TRANSMEMBRANE RECEPTOR ROR"/>
    <property type="match status" value="1"/>
</dbReference>
<reference evidence="4" key="1">
    <citation type="submission" date="2023-01" db="EMBL/GenBank/DDBJ databases">
        <title>Genome assembly of the deep-sea coral Lophelia pertusa.</title>
        <authorList>
            <person name="Herrera S."/>
            <person name="Cordes E."/>
        </authorList>
    </citation>
    <scope>NUCLEOTIDE SEQUENCE</scope>
    <source>
        <strain evidence="4">USNM1676648</strain>
        <tissue evidence="4">Polyp</tissue>
    </source>
</reference>
<evidence type="ECO:0000256" key="2">
    <source>
        <dbReference type="SAM" id="MobiDB-lite"/>
    </source>
</evidence>
<keyword evidence="4" id="KW-0808">Transferase</keyword>
<sequence length="1090" mass="124641">MEDGSSLCSSEASSQISDDYSSYNDRRKPVKQVTHIKVTNCAGPFVVGRKGKIEVAQPRDDNHLVLPSTSAAQASLPPDPSPSEVVDAVIDTGISEENISQFGENCQGSYCPVINCRQQCGTEKEPKWNARPSAGQGILFNKGGLEFQWSIKTFLENPEKFIQDMDINAGSLKEEKEDFILHKILPDLEESWGKCFSSNEEIYKILAKISCSGKSGKVVRQALQLLLHLICKDNFDSCNQNLLGVEAITRSSILSPDGLLKNDRHSERELKLYVYSRILSSLVIQQVRQGELPIVAALEQDLKKLQDELKRFSNQLNTKKKDGVRYSMEFILKAISYLLKPHDKLKGFLDECQEFCLNQEINSNELKVLRKLKKNGEWIDLHCILIHLHGKVHSERPKPRMETERRAMMLLRLLVETYLEGGGGDDWRFCLLAASILSDIGMNSATKEMRQEAGGCLVNLLKDANVQKRPECRACLERRSSEVLFCPDRVTKTILVHFLSKNQNLQHELPADLLIEHLSSKYRTQTLEINKTTISQSLSCFVNHGMFQRKKVAVKVLFVKKKHLLEEDPIFHAKERLIREADNLRRLNQSHHANIPVLLSYDTKSLPYHLITAFERWGDLLQFVRRSRERRPHLKPIQLLEMLIDIANALLYLEKEGLVHRAVMATNVLVGDNYDCKLSGMHSLQQLTNQTENSDSLYSYCSVDDGWPEFISKTNDEELPVRWKAPECLLEHRYTTASDVWAFGVLMYEVLTYGCLPYRHILNDDEVSFRVMDADGKEALPFESCFEEKEHELMMQCCERQRYIRLKLSEVKAKLSEMHENADEQQSRPDPPSLDMHVTYESYELGNSKETYDSISGSVYNECSFQFNREMVEGVSVVSEKITRGDVQHLRKLLALNHPNLVSIWKIDNLDSHCPTVDVISKEAPLGNVKEYVLDRRCQKEDIITSAPEVILDGHYTHASDVWAFGILAWELYKSFSTGQDGRPVSVPFFDLDNREGEPMKSWIMTLWLRNQHKSEWPDLSISQTEGACHVTDAEQHPKKEVVEKMCSEEFFGKHNYKYIDITSDIAGGRRIREGRTALRLFVVLESSNS</sequence>
<name>A0A9W9YL47_9CNID</name>
<keyword evidence="5" id="KW-1185">Reference proteome</keyword>
<evidence type="ECO:0000313" key="4">
    <source>
        <dbReference type="EMBL" id="KAJ7356110.1"/>
    </source>
</evidence>
<dbReference type="SUPFAM" id="SSF56112">
    <property type="entry name" value="Protein kinase-like (PK-like)"/>
    <property type="match status" value="2"/>
</dbReference>
<dbReference type="Proteomes" id="UP001163046">
    <property type="component" value="Unassembled WGS sequence"/>
</dbReference>
<dbReference type="GO" id="GO:0043235">
    <property type="term" value="C:receptor complex"/>
    <property type="evidence" value="ECO:0007669"/>
    <property type="project" value="TreeGrafter"/>
</dbReference>
<dbReference type="EMBL" id="MU827324">
    <property type="protein sequence ID" value="KAJ7356110.1"/>
    <property type="molecule type" value="Genomic_DNA"/>
</dbReference>
<dbReference type="InterPro" id="IPR000719">
    <property type="entry name" value="Prot_kinase_dom"/>
</dbReference>
<evidence type="ECO:0000313" key="5">
    <source>
        <dbReference type="Proteomes" id="UP001163046"/>
    </source>
</evidence>
<dbReference type="PROSITE" id="PS50011">
    <property type="entry name" value="PROTEIN_KINASE_DOM"/>
    <property type="match status" value="1"/>
</dbReference>
<dbReference type="GO" id="GO:0004715">
    <property type="term" value="F:non-membrane spanning protein tyrosine kinase activity"/>
    <property type="evidence" value="ECO:0007669"/>
    <property type="project" value="UniProtKB-EC"/>
</dbReference>
<dbReference type="Gene3D" id="1.10.510.10">
    <property type="entry name" value="Transferase(Phosphotransferase) domain 1"/>
    <property type="match status" value="2"/>
</dbReference>
<accession>A0A9W9YL47</accession>
<dbReference type="InterPro" id="IPR050122">
    <property type="entry name" value="RTK"/>
</dbReference>
<dbReference type="GO" id="GO:0004714">
    <property type="term" value="F:transmembrane receptor protein tyrosine kinase activity"/>
    <property type="evidence" value="ECO:0007669"/>
    <property type="project" value="TreeGrafter"/>
</dbReference>
<feature type="domain" description="Protein kinase" evidence="3">
    <location>
        <begin position="512"/>
        <end position="822"/>
    </location>
</feature>